<proteinExistence type="predicted"/>
<dbReference type="EMBL" id="BGZK01001696">
    <property type="protein sequence ID" value="GBP84756.1"/>
    <property type="molecule type" value="Genomic_DNA"/>
</dbReference>
<evidence type="ECO:0000313" key="1">
    <source>
        <dbReference type="EMBL" id="GBP84756.1"/>
    </source>
</evidence>
<organism evidence="1 2">
    <name type="scientific">Eumeta variegata</name>
    <name type="common">Bagworm moth</name>
    <name type="synonym">Eumeta japonica</name>
    <dbReference type="NCBI Taxonomy" id="151549"/>
    <lineage>
        <taxon>Eukaryota</taxon>
        <taxon>Metazoa</taxon>
        <taxon>Ecdysozoa</taxon>
        <taxon>Arthropoda</taxon>
        <taxon>Hexapoda</taxon>
        <taxon>Insecta</taxon>
        <taxon>Pterygota</taxon>
        <taxon>Neoptera</taxon>
        <taxon>Endopterygota</taxon>
        <taxon>Lepidoptera</taxon>
        <taxon>Glossata</taxon>
        <taxon>Ditrysia</taxon>
        <taxon>Tineoidea</taxon>
        <taxon>Psychidae</taxon>
        <taxon>Oiketicinae</taxon>
        <taxon>Eumeta</taxon>
    </lineage>
</organism>
<name>A0A4C1Z856_EUMVA</name>
<reference evidence="1 2" key="1">
    <citation type="journal article" date="2019" name="Commun. Biol.">
        <title>The bagworm genome reveals a unique fibroin gene that provides high tensile strength.</title>
        <authorList>
            <person name="Kono N."/>
            <person name="Nakamura H."/>
            <person name="Ohtoshi R."/>
            <person name="Tomita M."/>
            <person name="Numata K."/>
            <person name="Arakawa K."/>
        </authorList>
    </citation>
    <scope>NUCLEOTIDE SEQUENCE [LARGE SCALE GENOMIC DNA]</scope>
</reference>
<sequence>MKLNLLALCVSGSANLDLDVITFFTIYNLPKGRLVAAATETNVESARSCWVLNITAQVAGFDNPLIRTGRLCGVLPNKSSSDPLTLFLFRGLDDYQESLETVMIPDPEIREPLVEHRPHDTNRFEITLKHDFSCLIGGTDYFWLCLHRPACGSSTDSLTPDLRLRGSPAIREERRRSTWSGTAVTSHHAQGLGGILSVVFAHYKVSIRLIGPSARPRRSVLNDYRDDETRPL</sequence>
<accession>A0A4C1Z856</accession>
<evidence type="ECO:0000313" key="2">
    <source>
        <dbReference type="Proteomes" id="UP000299102"/>
    </source>
</evidence>
<gene>
    <name evidence="1" type="ORF">EVAR_67314_1</name>
</gene>
<dbReference type="AlphaFoldDB" id="A0A4C1Z856"/>
<protein>
    <submittedName>
        <fullName evidence="1">Uncharacterized protein</fullName>
    </submittedName>
</protein>
<keyword evidence="2" id="KW-1185">Reference proteome</keyword>
<dbReference type="Proteomes" id="UP000299102">
    <property type="component" value="Unassembled WGS sequence"/>
</dbReference>
<comment type="caution">
    <text evidence="1">The sequence shown here is derived from an EMBL/GenBank/DDBJ whole genome shotgun (WGS) entry which is preliminary data.</text>
</comment>